<dbReference type="SUPFAM" id="SSF48371">
    <property type="entry name" value="ARM repeat"/>
    <property type="match status" value="1"/>
</dbReference>
<dbReference type="InterPro" id="IPR003891">
    <property type="entry name" value="Initiation_fac_eIF4g_MI"/>
</dbReference>
<evidence type="ECO:0000259" key="1">
    <source>
        <dbReference type="PROSITE" id="PS51366"/>
    </source>
</evidence>
<keyword evidence="3" id="KW-1185">Reference proteome</keyword>
<evidence type="ECO:0000313" key="2">
    <source>
        <dbReference type="EMBL" id="KAK0478732.1"/>
    </source>
</evidence>
<comment type="caution">
    <text evidence="2">The sequence shown here is derived from an EMBL/GenBank/DDBJ whole genome shotgun (WGS) entry which is preliminary data.</text>
</comment>
<dbReference type="PROSITE" id="PS51366">
    <property type="entry name" value="MI"/>
    <property type="match status" value="1"/>
</dbReference>
<dbReference type="InterPro" id="IPR016024">
    <property type="entry name" value="ARM-type_fold"/>
</dbReference>
<sequence length="126" mass="14539">MLIFLRQGKRSLLQVCPDDVQKNIEWSVDEFFVTRKVGRTEDYFSLLPSKFHCLFVEKLILRAARSKRTDAQLVAELFASVCSKHLSSREVFEEGFRRATKHSDDIVIDHPMAPELMGLMICFSSV</sequence>
<gene>
    <name evidence="2" type="ORF">IW261DRAFT_182996</name>
</gene>
<name>A0AA39P6Y6_9AGAR</name>
<dbReference type="Pfam" id="PF02847">
    <property type="entry name" value="MA3"/>
    <property type="match status" value="1"/>
</dbReference>
<evidence type="ECO:0000313" key="3">
    <source>
        <dbReference type="Proteomes" id="UP001175227"/>
    </source>
</evidence>
<dbReference type="Gene3D" id="1.25.40.180">
    <property type="match status" value="1"/>
</dbReference>
<proteinExistence type="predicted"/>
<dbReference type="AlphaFoldDB" id="A0AA39P6Y6"/>
<dbReference type="Proteomes" id="UP001175227">
    <property type="component" value="Unassembled WGS sequence"/>
</dbReference>
<organism evidence="2 3">
    <name type="scientific">Armillaria novae-zelandiae</name>
    <dbReference type="NCBI Taxonomy" id="153914"/>
    <lineage>
        <taxon>Eukaryota</taxon>
        <taxon>Fungi</taxon>
        <taxon>Dikarya</taxon>
        <taxon>Basidiomycota</taxon>
        <taxon>Agaricomycotina</taxon>
        <taxon>Agaricomycetes</taxon>
        <taxon>Agaricomycetidae</taxon>
        <taxon>Agaricales</taxon>
        <taxon>Marasmiineae</taxon>
        <taxon>Physalacriaceae</taxon>
        <taxon>Armillaria</taxon>
    </lineage>
</organism>
<feature type="domain" description="MI" evidence="1">
    <location>
        <begin position="19"/>
        <end position="126"/>
    </location>
</feature>
<reference evidence="2" key="1">
    <citation type="submission" date="2023-06" db="EMBL/GenBank/DDBJ databases">
        <authorList>
            <consortium name="Lawrence Berkeley National Laboratory"/>
            <person name="Ahrendt S."/>
            <person name="Sahu N."/>
            <person name="Indic B."/>
            <person name="Wong-Bajracharya J."/>
            <person name="Merenyi Z."/>
            <person name="Ke H.-M."/>
            <person name="Monk M."/>
            <person name="Kocsube S."/>
            <person name="Drula E."/>
            <person name="Lipzen A."/>
            <person name="Balint B."/>
            <person name="Henrissat B."/>
            <person name="Andreopoulos B."/>
            <person name="Martin F.M."/>
            <person name="Harder C.B."/>
            <person name="Rigling D."/>
            <person name="Ford K.L."/>
            <person name="Foster G.D."/>
            <person name="Pangilinan J."/>
            <person name="Papanicolaou A."/>
            <person name="Barry K."/>
            <person name="LaButti K."/>
            <person name="Viragh M."/>
            <person name="Koriabine M."/>
            <person name="Yan M."/>
            <person name="Riley R."/>
            <person name="Champramary S."/>
            <person name="Plett K.L."/>
            <person name="Tsai I.J."/>
            <person name="Slot J."/>
            <person name="Sipos G."/>
            <person name="Plett J."/>
            <person name="Nagy L.G."/>
            <person name="Grigoriev I.V."/>
        </authorList>
    </citation>
    <scope>NUCLEOTIDE SEQUENCE</scope>
    <source>
        <strain evidence="2">ICMP 16352</strain>
    </source>
</reference>
<protein>
    <recommendedName>
        <fullName evidence="1">MI domain-containing protein</fullName>
    </recommendedName>
</protein>
<accession>A0AA39P6Y6</accession>
<dbReference type="EMBL" id="JAUEPR010000013">
    <property type="protein sequence ID" value="KAK0478732.1"/>
    <property type="molecule type" value="Genomic_DNA"/>
</dbReference>